<name>A0AAF0UBF4_SOLVR</name>
<dbReference type="AlphaFoldDB" id="A0AAF0UBF4"/>
<accession>A0AAF0UBF4</accession>
<evidence type="ECO:0000313" key="1">
    <source>
        <dbReference type="EMBL" id="WMV42882.1"/>
    </source>
</evidence>
<protein>
    <submittedName>
        <fullName evidence="1">Uncharacterized protein</fullName>
    </submittedName>
</protein>
<proteinExistence type="predicted"/>
<dbReference type="EMBL" id="CP133619">
    <property type="protein sequence ID" value="WMV42882.1"/>
    <property type="molecule type" value="Genomic_DNA"/>
</dbReference>
<organism evidence="1 2">
    <name type="scientific">Solanum verrucosum</name>
    <dbReference type="NCBI Taxonomy" id="315347"/>
    <lineage>
        <taxon>Eukaryota</taxon>
        <taxon>Viridiplantae</taxon>
        <taxon>Streptophyta</taxon>
        <taxon>Embryophyta</taxon>
        <taxon>Tracheophyta</taxon>
        <taxon>Spermatophyta</taxon>
        <taxon>Magnoliopsida</taxon>
        <taxon>eudicotyledons</taxon>
        <taxon>Gunneridae</taxon>
        <taxon>Pentapetalae</taxon>
        <taxon>asterids</taxon>
        <taxon>lamiids</taxon>
        <taxon>Solanales</taxon>
        <taxon>Solanaceae</taxon>
        <taxon>Solanoideae</taxon>
        <taxon>Solaneae</taxon>
        <taxon>Solanum</taxon>
    </lineage>
</organism>
<sequence>MQIIQSLQGRLQLDLVRMMLPRGLSWSIRPLSIVFTAVELSVSVGKCICLTSIQHC</sequence>
<reference evidence="1" key="1">
    <citation type="submission" date="2023-08" db="EMBL/GenBank/DDBJ databases">
        <title>A de novo genome assembly of Solanum verrucosum Schlechtendal, a Mexican diploid species geographically isolated from the other diploid A-genome species in potato relatives.</title>
        <authorList>
            <person name="Hosaka K."/>
        </authorList>
    </citation>
    <scope>NUCLEOTIDE SEQUENCE</scope>
    <source>
        <tissue evidence="1">Young leaves</tissue>
    </source>
</reference>
<keyword evidence="2" id="KW-1185">Reference proteome</keyword>
<evidence type="ECO:0000313" key="2">
    <source>
        <dbReference type="Proteomes" id="UP001234989"/>
    </source>
</evidence>
<gene>
    <name evidence="1" type="ORF">MTR67_036267</name>
</gene>
<dbReference type="Proteomes" id="UP001234989">
    <property type="component" value="Chromosome 8"/>
</dbReference>